<evidence type="ECO:0000313" key="2">
    <source>
        <dbReference type="Proteomes" id="UP000243528"/>
    </source>
</evidence>
<keyword evidence="2" id="KW-1185">Reference proteome</keyword>
<accession>A0A2P8EFB3</accession>
<dbReference type="Proteomes" id="UP000243528">
    <property type="component" value="Unassembled WGS sequence"/>
</dbReference>
<organism evidence="1 2">
    <name type="scientific">Haloactinopolyspora alba</name>
    <dbReference type="NCBI Taxonomy" id="648780"/>
    <lineage>
        <taxon>Bacteria</taxon>
        <taxon>Bacillati</taxon>
        <taxon>Actinomycetota</taxon>
        <taxon>Actinomycetes</taxon>
        <taxon>Jiangellales</taxon>
        <taxon>Jiangellaceae</taxon>
        <taxon>Haloactinopolyspora</taxon>
    </lineage>
</organism>
<proteinExistence type="predicted"/>
<dbReference type="AlphaFoldDB" id="A0A2P8EFB3"/>
<evidence type="ECO:0000313" key="1">
    <source>
        <dbReference type="EMBL" id="PSL08141.1"/>
    </source>
</evidence>
<gene>
    <name evidence="1" type="ORF">CLV30_101108</name>
</gene>
<sequence length="55" mass="6022">MPEMMTRMTETIMLVGVLAGLAVVCWFSTAGSDSPAHRGQRVAGLLAYLERRRPS</sequence>
<protein>
    <submittedName>
        <fullName evidence="1">Uncharacterized protein</fullName>
    </submittedName>
</protein>
<dbReference type="EMBL" id="PYGE01000001">
    <property type="protein sequence ID" value="PSL08141.1"/>
    <property type="molecule type" value="Genomic_DNA"/>
</dbReference>
<comment type="caution">
    <text evidence="1">The sequence shown here is derived from an EMBL/GenBank/DDBJ whole genome shotgun (WGS) entry which is preliminary data.</text>
</comment>
<reference evidence="1 2" key="1">
    <citation type="submission" date="2018-03" db="EMBL/GenBank/DDBJ databases">
        <title>Genomic Encyclopedia of Archaeal and Bacterial Type Strains, Phase II (KMG-II): from individual species to whole genera.</title>
        <authorList>
            <person name="Goeker M."/>
        </authorList>
    </citation>
    <scope>NUCLEOTIDE SEQUENCE [LARGE SCALE GENOMIC DNA]</scope>
    <source>
        <strain evidence="1 2">DSM 45211</strain>
    </source>
</reference>
<name>A0A2P8EFB3_9ACTN</name>